<dbReference type="KEGG" id="mgl:MGL_2896"/>
<sequence>MRNQQVDLKPWYTQPKTSIGFDHKRDEHDLERAKRCDEKRKHDEDPLETVRKYVKMKPESSGEAEYMKNNRSLQEERHQREAHEAERAAALKKQRSFFRTRARALREARVEH</sequence>
<feature type="region of interest" description="Disordered" evidence="1">
    <location>
        <begin position="57"/>
        <end position="82"/>
    </location>
</feature>
<dbReference type="InParanoid" id="A8Q6A0"/>
<feature type="region of interest" description="Disordered" evidence="1">
    <location>
        <begin position="1"/>
        <end position="26"/>
    </location>
</feature>
<dbReference type="RefSeq" id="XP_001729910.1">
    <property type="nucleotide sequence ID" value="XM_001729858.1"/>
</dbReference>
<dbReference type="EMBL" id="AAYY01000010">
    <property type="protein sequence ID" value="EDP42696.1"/>
    <property type="molecule type" value="Genomic_DNA"/>
</dbReference>
<dbReference type="Proteomes" id="UP000008837">
    <property type="component" value="Unassembled WGS sequence"/>
</dbReference>
<dbReference type="VEuPathDB" id="FungiDB:MGL_2896"/>
<accession>A8Q6A0</accession>
<evidence type="ECO:0000313" key="2">
    <source>
        <dbReference type="EMBL" id="EDP42696.1"/>
    </source>
</evidence>
<dbReference type="AlphaFoldDB" id="A8Q6A0"/>
<name>A8Q6A0_MALGO</name>
<dbReference type="GeneID" id="5854217"/>
<proteinExistence type="predicted"/>
<reference evidence="2 3" key="1">
    <citation type="journal article" date="2007" name="Proc. Natl. Acad. Sci. U.S.A.">
        <title>Dandruff-associated Malassezia genomes reveal convergent and divergent virulence traits shared with plant and human fungal pathogens.</title>
        <authorList>
            <person name="Xu J."/>
            <person name="Saunders C.W."/>
            <person name="Hu P."/>
            <person name="Grant R.A."/>
            <person name="Boekhout T."/>
            <person name="Kuramae E.E."/>
            <person name="Kronstad J.W."/>
            <person name="Deangelis Y.M."/>
            <person name="Reeder N.L."/>
            <person name="Johnstone K.R."/>
            <person name="Leland M."/>
            <person name="Fieno A.M."/>
            <person name="Begley W.M."/>
            <person name="Sun Y."/>
            <person name="Lacey M.P."/>
            <person name="Chaudhary T."/>
            <person name="Keough T."/>
            <person name="Chu L."/>
            <person name="Sears R."/>
            <person name="Yuan B."/>
            <person name="Dawson T.L.Jr."/>
        </authorList>
    </citation>
    <scope>NUCLEOTIDE SEQUENCE [LARGE SCALE GENOMIC DNA]</scope>
    <source>
        <strain evidence="3">ATCC MYA-4612 / CBS 7966</strain>
    </source>
</reference>
<organism evidence="2 3">
    <name type="scientific">Malassezia globosa (strain ATCC MYA-4612 / CBS 7966)</name>
    <name type="common">Dandruff-associated fungus</name>
    <dbReference type="NCBI Taxonomy" id="425265"/>
    <lineage>
        <taxon>Eukaryota</taxon>
        <taxon>Fungi</taxon>
        <taxon>Dikarya</taxon>
        <taxon>Basidiomycota</taxon>
        <taxon>Ustilaginomycotina</taxon>
        <taxon>Malasseziomycetes</taxon>
        <taxon>Malasseziales</taxon>
        <taxon>Malasseziaceae</taxon>
        <taxon>Malassezia</taxon>
    </lineage>
</organism>
<protein>
    <submittedName>
        <fullName evidence="2">Uncharacterized protein</fullName>
    </submittedName>
</protein>
<evidence type="ECO:0000313" key="3">
    <source>
        <dbReference type="Proteomes" id="UP000008837"/>
    </source>
</evidence>
<gene>
    <name evidence="2" type="ORF">MGL_2896</name>
</gene>
<keyword evidence="3" id="KW-1185">Reference proteome</keyword>
<evidence type="ECO:0000256" key="1">
    <source>
        <dbReference type="SAM" id="MobiDB-lite"/>
    </source>
</evidence>
<comment type="caution">
    <text evidence="2">The sequence shown here is derived from an EMBL/GenBank/DDBJ whole genome shotgun (WGS) entry which is preliminary data.</text>
</comment>